<evidence type="ECO:0000313" key="12">
    <source>
        <dbReference type="Proteomes" id="UP001597156"/>
    </source>
</evidence>
<reference evidence="12" key="1">
    <citation type="journal article" date="2019" name="Int. J. Syst. Evol. Microbiol.">
        <title>The Global Catalogue of Microorganisms (GCM) 10K type strain sequencing project: providing services to taxonomists for standard genome sequencing and annotation.</title>
        <authorList>
            <consortium name="The Broad Institute Genomics Platform"/>
            <consortium name="The Broad Institute Genome Sequencing Center for Infectious Disease"/>
            <person name="Wu L."/>
            <person name="Ma J."/>
        </authorList>
    </citation>
    <scope>NUCLEOTIDE SEQUENCE [LARGE SCALE GENOMIC DNA]</scope>
    <source>
        <strain evidence="12">CCUG 71848</strain>
    </source>
</reference>
<comment type="caution">
    <text evidence="11">The sequence shown here is derived from an EMBL/GenBank/DDBJ whole genome shotgun (WGS) entry which is preliminary data.</text>
</comment>
<evidence type="ECO:0000256" key="7">
    <source>
        <dbReference type="ARBA" id="ARBA00029440"/>
    </source>
</evidence>
<evidence type="ECO:0000256" key="3">
    <source>
        <dbReference type="ARBA" id="ARBA00005517"/>
    </source>
</evidence>
<dbReference type="InterPro" id="IPR037158">
    <property type="entry name" value="Thr_synth_N_sf"/>
</dbReference>
<dbReference type="Pfam" id="PF24857">
    <property type="entry name" value="THR4_C"/>
    <property type="match status" value="1"/>
</dbReference>
<dbReference type="InterPro" id="IPR000634">
    <property type="entry name" value="Ser/Thr_deHydtase_PyrdxlP-BS"/>
</dbReference>
<dbReference type="InterPro" id="IPR029144">
    <property type="entry name" value="Thr_synth_N"/>
</dbReference>
<feature type="domain" description="Threonine synthase N-terminal" evidence="10">
    <location>
        <begin position="4"/>
        <end position="80"/>
    </location>
</feature>
<dbReference type="CDD" id="cd01560">
    <property type="entry name" value="Thr-synth_2"/>
    <property type="match status" value="1"/>
</dbReference>
<comment type="pathway">
    <text evidence="7">Amino-acid biosynthesis.</text>
</comment>
<evidence type="ECO:0000313" key="11">
    <source>
        <dbReference type="EMBL" id="MFD1125196.1"/>
    </source>
</evidence>
<dbReference type="InterPro" id="IPR004450">
    <property type="entry name" value="Thr_synthase-like"/>
</dbReference>
<dbReference type="Gene3D" id="3.90.1380.10">
    <property type="entry name" value="Threonine synthase, N-terminal domain"/>
    <property type="match status" value="1"/>
</dbReference>
<dbReference type="PANTHER" id="PTHR43515">
    <property type="entry name" value="THREONINE SYNTHASE-LIKE 1"/>
    <property type="match status" value="1"/>
</dbReference>
<name>A0ABW3PQY5_9LACO</name>
<comment type="similarity">
    <text evidence="3">Belongs to the threonine synthase family.</text>
</comment>
<evidence type="ECO:0000256" key="8">
    <source>
        <dbReference type="ARBA" id="ARBA00049144"/>
    </source>
</evidence>
<keyword evidence="12" id="KW-1185">Reference proteome</keyword>
<dbReference type="EMBL" id="JBHTLH010000019">
    <property type="protein sequence ID" value="MFD1125196.1"/>
    <property type="molecule type" value="Genomic_DNA"/>
</dbReference>
<dbReference type="NCBIfam" id="TIGR00260">
    <property type="entry name" value="thrC"/>
    <property type="match status" value="1"/>
</dbReference>
<comment type="catalytic activity">
    <reaction evidence="8">
        <text>O-phospho-L-homoserine + H2O = L-threonine + phosphate</text>
        <dbReference type="Rhea" id="RHEA:10840"/>
        <dbReference type="ChEBI" id="CHEBI:15377"/>
        <dbReference type="ChEBI" id="CHEBI:43474"/>
        <dbReference type="ChEBI" id="CHEBI:57590"/>
        <dbReference type="ChEBI" id="CHEBI:57926"/>
        <dbReference type="EC" id="4.2.3.1"/>
    </reaction>
</comment>
<keyword evidence="6" id="KW-0663">Pyridoxal phosphate</keyword>
<evidence type="ECO:0000256" key="6">
    <source>
        <dbReference type="ARBA" id="ARBA00022898"/>
    </source>
</evidence>
<comment type="function">
    <text evidence="2">Catalyzes the gamma-elimination of phosphate from L-phosphohomoserine and the beta-addition of water to produce L-threonine.</text>
</comment>
<dbReference type="InterPro" id="IPR036052">
    <property type="entry name" value="TrpB-like_PALP_sf"/>
</dbReference>
<dbReference type="Pfam" id="PF14821">
    <property type="entry name" value="Thr_synth_N"/>
    <property type="match status" value="1"/>
</dbReference>
<proteinExistence type="inferred from homology"/>
<dbReference type="PROSITE" id="PS00165">
    <property type="entry name" value="DEHYDRATASE_SER_THR"/>
    <property type="match status" value="1"/>
</dbReference>
<evidence type="ECO:0000256" key="5">
    <source>
        <dbReference type="ARBA" id="ARBA00022605"/>
    </source>
</evidence>
<organism evidence="11 12">
    <name type="scientific">Lentilactobacillus raoultii</name>
    <dbReference type="NCBI Taxonomy" id="1987503"/>
    <lineage>
        <taxon>Bacteria</taxon>
        <taxon>Bacillati</taxon>
        <taxon>Bacillota</taxon>
        <taxon>Bacilli</taxon>
        <taxon>Lactobacillales</taxon>
        <taxon>Lactobacillaceae</taxon>
        <taxon>Lentilactobacillus</taxon>
    </lineage>
</organism>
<gene>
    <name evidence="11" type="primary">thrC</name>
    <name evidence="11" type="ORF">ACFQ22_07500</name>
</gene>
<evidence type="ECO:0000256" key="1">
    <source>
        <dbReference type="ARBA" id="ARBA00001933"/>
    </source>
</evidence>
<dbReference type="EC" id="4.2.3.1" evidence="9"/>
<evidence type="ECO:0000259" key="10">
    <source>
        <dbReference type="Pfam" id="PF14821"/>
    </source>
</evidence>
<comment type="cofactor">
    <cofactor evidence="1">
        <name>pyridoxal 5'-phosphate</name>
        <dbReference type="ChEBI" id="CHEBI:597326"/>
    </cofactor>
</comment>
<dbReference type="GO" id="GO:0004795">
    <property type="term" value="F:threonine synthase activity"/>
    <property type="evidence" value="ECO:0007669"/>
    <property type="project" value="UniProtKB-EC"/>
</dbReference>
<dbReference type="RefSeq" id="WP_121978120.1">
    <property type="nucleotide sequence ID" value="NZ_JBHTLH010000019.1"/>
</dbReference>
<dbReference type="Proteomes" id="UP001597156">
    <property type="component" value="Unassembled WGS sequence"/>
</dbReference>
<sequence>MNKNYTSTRNNSVSISAKEAIKKGFADDKGLFVYPNLGEDQLDLQKILTLDYSEIAKTVLAKLLPDFSTGEIAESVDQAYQSSFDSDKITPVVNVDDFHVLELFHGPTSAFKDVGLQLLPQLMKHVLVNDQKVMILTATSGDTGKAALEGFKDLDNMGIIVFYPDGGVSKIQKLQMVTTGGHNTRVAAIKGNFDDAQTNVKLIFNDNTLRAQLGSAVSLSSANSINIGRLIPQVVYYFDAYKQLVNNGDIKVGDQVNFTVPTGNFGDVLAGYYAKLLGLPVKKFVIACNENNVLANFFEHGVYDRNRPFFQTVAPSMDIQISSNFERLLYYKSGQDSTYVKQLMDDLEQTGKYQVSPAVLKAIQADFYCGYSTDAEIEASINQVYDSNGYLMDPHTAAGYKVMRDYQKSDQTPMVLLSTASPYKFVNAVAKAVLPEEADSQDVLQTMKDLAAKTHAPIPENLQKVWQLPVRHESVIQKSDMKKYVKEQTEAVFYDKDQSSSN</sequence>
<dbReference type="PANTHER" id="PTHR43515:SF1">
    <property type="entry name" value="THREONINE SYNTHASE-LIKE 1"/>
    <property type="match status" value="1"/>
</dbReference>
<dbReference type="SUPFAM" id="SSF53686">
    <property type="entry name" value="Tryptophan synthase beta subunit-like PLP-dependent enzymes"/>
    <property type="match status" value="1"/>
</dbReference>
<accession>A0ABW3PQY5</accession>
<keyword evidence="5" id="KW-0028">Amino-acid biosynthesis</keyword>
<evidence type="ECO:0000256" key="2">
    <source>
        <dbReference type="ARBA" id="ARBA00003648"/>
    </source>
</evidence>
<dbReference type="Gene3D" id="3.40.50.1100">
    <property type="match status" value="2"/>
</dbReference>
<evidence type="ECO:0000256" key="4">
    <source>
        <dbReference type="ARBA" id="ARBA00018679"/>
    </source>
</evidence>
<keyword evidence="11" id="KW-0456">Lyase</keyword>
<evidence type="ECO:0000256" key="9">
    <source>
        <dbReference type="NCBIfam" id="TIGR00260"/>
    </source>
</evidence>
<protein>
    <recommendedName>
        <fullName evidence="4 9">Threonine synthase</fullName>
        <ecNumber evidence="9">4.2.3.1</ecNumber>
    </recommendedName>
</protein>